<sequence>MSRQGEGAPEKGERCGHKAEKWFREGTKHKRSGQASRVTSFYLSNLPNSLTRKELWFECCNLGRIVDACIPNKRDNSKSKFRFVRFANVREIGKLDKALNNLLIGSLKVSANVVKFDKSGNRVRAKFSSGRYNLNNPKPIPQKPPNASNHAGTSRTFGDVSFNEALENNNSCSSLKFNNASKLAAGWKNLSLIGEVTDMNVLCDLKNLLNGLVHFGTKLRYLWGMKVMLTFGSSVGARKFLHDKKEEHERLFKNLQFWEGQVIPFESTFDWIGQLFGKVVEGSDVSSGTGIIQMLGPGFIINPVRSSSPVVSINGASPEKGDSSLNNSEDEASHTRGKMGGNSGIASHGHSKSGDNNNDNYEGKIPCAVVNSKEGN</sequence>
<keyword evidence="2" id="KW-1185">Reference proteome</keyword>
<protein>
    <submittedName>
        <fullName evidence="1">Uncharacterized protein</fullName>
    </submittedName>
</protein>
<reference evidence="2" key="1">
    <citation type="journal article" date="2022" name="Mol. Ecol. Resour.">
        <title>The genomes of chicory, endive, great burdock and yacon provide insights into Asteraceae palaeo-polyploidization history and plant inulin production.</title>
        <authorList>
            <person name="Fan W."/>
            <person name="Wang S."/>
            <person name="Wang H."/>
            <person name="Wang A."/>
            <person name="Jiang F."/>
            <person name="Liu H."/>
            <person name="Zhao H."/>
            <person name="Xu D."/>
            <person name="Zhang Y."/>
        </authorList>
    </citation>
    <scope>NUCLEOTIDE SEQUENCE [LARGE SCALE GENOMIC DNA]</scope>
    <source>
        <strain evidence="2">cv. Yunnan</strain>
    </source>
</reference>
<proteinExistence type="predicted"/>
<evidence type="ECO:0000313" key="1">
    <source>
        <dbReference type="EMBL" id="KAI3813488.1"/>
    </source>
</evidence>
<name>A0ACB9IZ45_9ASTR</name>
<organism evidence="1 2">
    <name type="scientific">Smallanthus sonchifolius</name>
    <dbReference type="NCBI Taxonomy" id="185202"/>
    <lineage>
        <taxon>Eukaryota</taxon>
        <taxon>Viridiplantae</taxon>
        <taxon>Streptophyta</taxon>
        <taxon>Embryophyta</taxon>
        <taxon>Tracheophyta</taxon>
        <taxon>Spermatophyta</taxon>
        <taxon>Magnoliopsida</taxon>
        <taxon>eudicotyledons</taxon>
        <taxon>Gunneridae</taxon>
        <taxon>Pentapetalae</taxon>
        <taxon>asterids</taxon>
        <taxon>campanulids</taxon>
        <taxon>Asterales</taxon>
        <taxon>Asteraceae</taxon>
        <taxon>Asteroideae</taxon>
        <taxon>Heliantheae alliance</taxon>
        <taxon>Millerieae</taxon>
        <taxon>Smallanthus</taxon>
    </lineage>
</organism>
<reference evidence="1 2" key="2">
    <citation type="journal article" date="2022" name="Mol. Ecol. Resour.">
        <title>The genomes of chicory, endive, great burdock and yacon provide insights into Asteraceae paleo-polyploidization history and plant inulin production.</title>
        <authorList>
            <person name="Fan W."/>
            <person name="Wang S."/>
            <person name="Wang H."/>
            <person name="Wang A."/>
            <person name="Jiang F."/>
            <person name="Liu H."/>
            <person name="Zhao H."/>
            <person name="Xu D."/>
            <person name="Zhang Y."/>
        </authorList>
    </citation>
    <scope>NUCLEOTIDE SEQUENCE [LARGE SCALE GENOMIC DNA]</scope>
    <source>
        <strain evidence="2">cv. Yunnan</strain>
        <tissue evidence="1">Leaves</tissue>
    </source>
</reference>
<dbReference type="Proteomes" id="UP001056120">
    <property type="component" value="Linkage Group LG06"/>
</dbReference>
<dbReference type="EMBL" id="CM042023">
    <property type="protein sequence ID" value="KAI3813488.1"/>
    <property type="molecule type" value="Genomic_DNA"/>
</dbReference>
<evidence type="ECO:0000313" key="2">
    <source>
        <dbReference type="Proteomes" id="UP001056120"/>
    </source>
</evidence>
<accession>A0ACB9IZ45</accession>
<gene>
    <name evidence="1" type="ORF">L1987_18213</name>
</gene>
<comment type="caution">
    <text evidence="1">The sequence shown here is derived from an EMBL/GenBank/DDBJ whole genome shotgun (WGS) entry which is preliminary data.</text>
</comment>